<dbReference type="AlphaFoldDB" id="A0A6J8E035"/>
<keyword evidence="7" id="KW-1185">Reference proteome</keyword>
<dbReference type="Pfam" id="PF23070">
    <property type="entry name" value="DUF7043"/>
    <property type="match status" value="1"/>
</dbReference>
<evidence type="ECO:0000256" key="1">
    <source>
        <dbReference type="SAM" id="Phobius"/>
    </source>
</evidence>
<evidence type="ECO:0000313" key="6">
    <source>
        <dbReference type="EMBL" id="CAC5412962.1"/>
    </source>
</evidence>
<evidence type="ECO:0000256" key="2">
    <source>
        <dbReference type="SAM" id="SignalP"/>
    </source>
</evidence>
<keyword evidence="1" id="KW-1133">Transmembrane helix</keyword>
<dbReference type="InterPro" id="IPR055471">
    <property type="entry name" value="DUF7043"/>
</dbReference>
<keyword evidence="1" id="KW-0472">Membrane</keyword>
<feature type="chain" id="PRO_5026879731" evidence="2">
    <location>
        <begin position="23"/>
        <end position="660"/>
    </location>
</feature>
<dbReference type="Proteomes" id="UP000507470">
    <property type="component" value="Unassembled WGS sequence"/>
</dbReference>
<dbReference type="Pfam" id="PF23071">
    <property type="entry name" value="DUF7044"/>
    <property type="match status" value="1"/>
</dbReference>
<dbReference type="PANTHER" id="PTHR22255:SF1">
    <property type="entry name" value="LD32918P"/>
    <property type="match status" value="1"/>
</dbReference>
<keyword evidence="2" id="KW-0732">Signal</keyword>
<accession>A0A6J8E035</accession>
<evidence type="ECO:0000259" key="3">
    <source>
        <dbReference type="Pfam" id="PF23069"/>
    </source>
</evidence>
<dbReference type="Pfam" id="PF23069">
    <property type="entry name" value="DUF7042"/>
    <property type="match status" value="2"/>
</dbReference>
<dbReference type="InterPro" id="IPR055472">
    <property type="entry name" value="DUF7044"/>
</dbReference>
<dbReference type="GO" id="GO:0042060">
    <property type="term" value="P:wound healing"/>
    <property type="evidence" value="ECO:0007669"/>
    <property type="project" value="TreeGrafter"/>
</dbReference>
<organism evidence="6 7">
    <name type="scientific">Mytilus coruscus</name>
    <name type="common">Sea mussel</name>
    <dbReference type="NCBI Taxonomy" id="42192"/>
    <lineage>
        <taxon>Eukaryota</taxon>
        <taxon>Metazoa</taxon>
        <taxon>Spiralia</taxon>
        <taxon>Lophotrochozoa</taxon>
        <taxon>Mollusca</taxon>
        <taxon>Bivalvia</taxon>
        <taxon>Autobranchia</taxon>
        <taxon>Pteriomorphia</taxon>
        <taxon>Mytilida</taxon>
        <taxon>Mytiloidea</taxon>
        <taxon>Mytilidae</taxon>
        <taxon>Mytilinae</taxon>
        <taxon>Mytilus</taxon>
    </lineage>
</organism>
<dbReference type="PANTHER" id="PTHR22255">
    <property type="entry name" value="LP06548P"/>
    <property type="match status" value="1"/>
</dbReference>
<feature type="domain" description="DUF7044" evidence="5">
    <location>
        <begin position="25"/>
        <end position="128"/>
    </location>
</feature>
<sequence length="660" mass="76093">MAIKLIPFSVCILYLSLNFRLAVTVCNIPKIYHGDWYSQEAGVDVKTNVAFDKWRRDSVPQEQLECVAIYTHPQQSSIIGGMNSSMINSTMLMSIFGETDVNKCYYCIDVLYRTPNIIQYKRQDCIRLNAGNPISIDKSCRGITEGLPTMDNAITMFRRSVVKLNCITTIEGVYQFSYEVGGTTSLGGICNEPRSRIEACQDPGSAYVDNRMFLMNYAKCRDVSTSVDQQIRYQCMGAWYAVKNGVGYTFAAVADTVEADERERFKCMMTLKDQKDPNNQIRWVMSRFPTCTSLNSIYDGDRKLVLTRVIPTTNYLPPQCVLPRNMSGTWFTQGQQFKSDVFINETHIAYKTKINEFELLETYYSCQQTQGTRYMMTRVTAGRCEVDFVCFDLMPRHHSVIRYRVGKPSRLSDEDTGNFMVKKFRETCSWMSFTYNRDETDWKYEVLILNPPTPVPCPIAGRFNFEQWPVRDSEKIATRIRGVTPRPRIQVDCRIIVSEIKSCPVDMNRISIDAEYCETVDYRGRPIGEYDVSDYDLTCVGFWMEDYKSYLITWDEEDAISNFRCWVYERLSWTDVMMSRSQNARCVPDQRADSFQIPGTGLALKLTESERLFDDCPQRFDPGLDPYRKPTIIYILNKSTAVTPSIIIISILSLLFTLIH</sequence>
<protein>
    <submittedName>
        <fullName evidence="6">Uncharacterized protein</fullName>
    </submittedName>
</protein>
<feature type="domain" description="DUF7042" evidence="3">
    <location>
        <begin position="165"/>
        <end position="307"/>
    </location>
</feature>
<dbReference type="InterPro" id="IPR055470">
    <property type="entry name" value="DUF7042"/>
</dbReference>
<keyword evidence="1" id="KW-0812">Transmembrane</keyword>
<name>A0A6J8E035_MYTCO</name>
<evidence type="ECO:0000313" key="7">
    <source>
        <dbReference type="Proteomes" id="UP000507470"/>
    </source>
</evidence>
<feature type="domain" description="DUF7042" evidence="3">
    <location>
        <begin position="454"/>
        <end position="589"/>
    </location>
</feature>
<feature type="signal peptide" evidence="2">
    <location>
        <begin position="1"/>
        <end position="22"/>
    </location>
</feature>
<dbReference type="EMBL" id="CACVKT020008119">
    <property type="protein sequence ID" value="CAC5412962.1"/>
    <property type="molecule type" value="Genomic_DNA"/>
</dbReference>
<evidence type="ECO:0000259" key="5">
    <source>
        <dbReference type="Pfam" id="PF23071"/>
    </source>
</evidence>
<gene>
    <name evidence="6" type="ORF">MCOR_45926</name>
</gene>
<proteinExistence type="predicted"/>
<evidence type="ECO:0000259" key="4">
    <source>
        <dbReference type="Pfam" id="PF23070"/>
    </source>
</evidence>
<dbReference type="OrthoDB" id="9982946at2759"/>
<feature type="transmembrane region" description="Helical" evidence="1">
    <location>
        <begin position="641"/>
        <end position="659"/>
    </location>
</feature>
<reference evidence="6 7" key="1">
    <citation type="submission" date="2020-06" db="EMBL/GenBank/DDBJ databases">
        <authorList>
            <person name="Li R."/>
            <person name="Bekaert M."/>
        </authorList>
    </citation>
    <scope>NUCLEOTIDE SEQUENCE [LARGE SCALE GENOMIC DNA]</scope>
    <source>
        <strain evidence="7">wild</strain>
    </source>
</reference>
<feature type="domain" description="DUF7043" evidence="4">
    <location>
        <begin position="318"/>
        <end position="412"/>
    </location>
</feature>